<name>A0ABZ1UAL0_9ACTN</name>
<proteinExistence type="predicted"/>
<organism evidence="1 2">
    <name type="scientific">Kitasatospora purpeofusca</name>
    <dbReference type="NCBI Taxonomy" id="67352"/>
    <lineage>
        <taxon>Bacteria</taxon>
        <taxon>Bacillati</taxon>
        <taxon>Actinomycetota</taxon>
        <taxon>Actinomycetes</taxon>
        <taxon>Kitasatosporales</taxon>
        <taxon>Streptomycetaceae</taxon>
        <taxon>Kitasatospora</taxon>
    </lineage>
</organism>
<accession>A0ABZ1UAL0</accession>
<dbReference type="EMBL" id="CP108110">
    <property type="protein sequence ID" value="WUQ88211.1"/>
    <property type="molecule type" value="Genomic_DNA"/>
</dbReference>
<gene>
    <name evidence="1" type="ORF">OHA16_37630</name>
</gene>
<keyword evidence="2" id="KW-1185">Reference proteome</keyword>
<dbReference type="Pfam" id="PF19452">
    <property type="entry name" value="DUF5990"/>
    <property type="match status" value="1"/>
</dbReference>
<dbReference type="Proteomes" id="UP001432222">
    <property type="component" value="Chromosome"/>
</dbReference>
<dbReference type="RefSeq" id="WP_328958762.1">
    <property type="nucleotide sequence ID" value="NZ_CP108110.1"/>
</dbReference>
<sequence>MQIRIEAVDLPGRSCPGGPDSPDLLDVHVAVQRRERPGELLDLHPGDAASAVWTLECTAGPLAGGIDLKGPYVQGRPGQRFVYLVWGNVDQDGGFTMFRRAKLMFDGVDGRILAEAVAAGRLVARLGLTDVKGLPLCAAVRPPLVTWSVESATGV</sequence>
<evidence type="ECO:0000313" key="1">
    <source>
        <dbReference type="EMBL" id="WUQ88211.1"/>
    </source>
</evidence>
<reference evidence="1" key="1">
    <citation type="submission" date="2022-10" db="EMBL/GenBank/DDBJ databases">
        <title>The complete genomes of actinobacterial strains from the NBC collection.</title>
        <authorList>
            <person name="Joergensen T.S."/>
            <person name="Alvarez Arevalo M."/>
            <person name="Sterndorff E.B."/>
            <person name="Faurdal D."/>
            <person name="Vuksanovic O."/>
            <person name="Mourched A.-S."/>
            <person name="Charusanti P."/>
            <person name="Shaw S."/>
            <person name="Blin K."/>
            <person name="Weber T."/>
        </authorList>
    </citation>
    <scope>NUCLEOTIDE SEQUENCE</scope>
    <source>
        <strain evidence="1">NBC_00222</strain>
    </source>
</reference>
<dbReference type="InterPro" id="IPR046032">
    <property type="entry name" value="DUF5990"/>
</dbReference>
<evidence type="ECO:0000313" key="2">
    <source>
        <dbReference type="Proteomes" id="UP001432222"/>
    </source>
</evidence>
<protein>
    <submittedName>
        <fullName evidence="1">DUF5990 family protein</fullName>
    </submittedName>
</protein>